<dbReference type="EMBL" id="VRMG01000009">
    <property type="protein sequence ID" value="TXN29427.1"/>
    <property type="molecule type" value="Genomic_DNA"/>
</dbReference>
<proteinExistence type="predicted"/>
<comment type="caution">
    <text evidence="1">The sequence shown here is derived from an EMBL/GenBank/DDBJ whole genome shotgun (WGS) entry which is preliminary data.</text>
</comment>
<protein>
    <submittedName>
        <fullName evidence="1">Uncharacterized protein</fullName>
    </submittedName>
</protein>
<evidence type="ECO:0000313" key="2">
    <source>
        <dbReference type="Proteomes" id="UP000321379"/>
    </source>
</evidence>
<organism evidence="1 2">
    <name type="scientific">Lacisediminihabitans profunda</name>
    <dbReference type="NCBI Taxonomy" id="2594790"/>
    <lineage>
        <taxon>Bacteria</taxon>
        <taxon>Bacillati</taxon>
        <taxon>Actinomycetota</taxon>
        <taxon>Actinomycetes</taxon>
        <taxon>Micrococcales</taxon>
        <taxon>Microbacteriaceae</taxon>
        <taxon>Lacisediminihabitans</taxon>
    </lineage>
</organism>
<dbReference type="AlphaFoldDB" id="A0A5C8UPH7"/>
<dbReference type="RefSeq" id="WP_147784443.1">
    <property type="nucleotide sequence ID" value="NZ_VRMG01000009.1"/>
</dbReference>
<reference evidence="1 2" key="1">
    <citation type="submission" date="2019-08" db="EMBL/GenBank/DDBJ databases">
        <title>Bacterial whole genome sequence for Glaciihabitans sp. CHu50b-6-2.</title>
        <authorList>
            <person name="Jin L."/>
        </authorList>
    </citation>
    <scope>NUCLEOTIDE SEQUENCE [LARGE SCALE GENOMIC DNA]</scope>
    <source>
        <strain evidence="1 2">CHu50b-6-2</strain>
    </source>
</reference>
<accession>A0A5C8UPH7</accession>
<evidence type="ECO:0000313" key="1">
    <source>
        <dbReference type="EMBL" id="TXN29427.1"/>
    </source>
</evidence>
<name>A0A5C8UPH7_9MICO</name>
<sequence>MRHHDAAGGYLDIKVVSERYLDEAAEHAEHPTRASLDGARIVWSRVADRTLANEWAFGRNPPGQYA</sequence>
<dbReference type="Proteomes" id="UP000321379">
    <property type="component" value="Unassembled WGS sequence"/>
</dbReference>
<gene>
    <name evidence="1" type="ORF">FVP33_14755</name>
</gene>
<keyword evidence="2" id="KW-1185">Reference proteome</keyword>